<evidence type="ECO:0000256" key="1">
    <source>
        <dbReference type="SAM" id="Phobius"/>
    </source>
</evidence>
<evidence type="ECO:0000313" key="3">
    <source>
        <dbReference type="Proteomes" id="UP001501456"/>
    </source>
</evidence>
<keyword evidence="1" id="KW-0472">Membrane</keyword>
<proteinExistence type="predicted"/>
<dbReference type="PANTHER" id="PTHR23028:SF53">
    <property type="entry name" value="ACYL_TRANSF_3 DOMAIN-CONTAINING PROTEIN"/>
    <property type="match status" value="1"/>
</dbReference>
<dbReference type="EMBL" id="BAABBI010000001">
    <property type="protein sequence ID" value="GAA3784219.1"/>
    <property type="molecule type" value="Genomic_DNA"/>
</dbReference>
<sequence length="139" mass="15963">MYFKQIDTLRALAVIFVIYSHWGPQNSIPNQLFPVNLKAIGCTFISLSLVLLAIKGYTGFLGKLMSSKVLIYLGKISYGLYLYHSIVFLIMRYVGINISNPIQKNTVGLLLLLLISSASWYFFEKPINNLKKYFSYRYD</sequence>
<dbReference type="Proteomes" id="UP001501456">
    <property type="component" value="Unassembled WGS sequence"/>
</dbReference>
<feature type="transmembrane region" description="Helical" evidence="1">
    <location>
        <begin position="69"/>
        <end position="94"/>
    </location>
</feature>
<keyword evidence="1" id="KW-1133">Transmembrane helix</keyword>
<feature type="transmembrane region" description="Helical" evidence="1">
    <location>
        <begin position="35"/>
        <end position="57"/>
    </location>
</feature>
<dbReference type="PANTHER" id="PTHR23028">
    <property type="entry name" value="ACETYLTRANSFERASE"/>
    <property type="match status" value="1"/>
</dbReference>
<reference evidence="3" key="1">
    <citation type="journal article" date="2019" name="Int. J. Syst. Evol. Microbiol.">
        <title>The Global Catalogue of Microorganisms (GCM) 10K type strain sequencing project: providing services to taxonomists for standard genome sequencing and annotation.</title>
        <authorList>
            <consortium name="The Broad Institute Genomics Platform"/>
            <consortium name="The Broad Institute Genome Sequencing Center for Infectious Disease"/>
            <person name="Wu L."/>
            <person name="Ma J."/>
        </authorList>
    </citation>
    <scope>NUCLEOTIDE SEQUENCE [LARGE SCALE GENOMIC DNA]</scope>
    <source>
        <strain evidence="3">JCM 17525</strain>
    </source>
</reference>
<dbReference type="RefSeq" id="WP_344729076.1">
    <property type="nucleotide sequence ID" value="NZ_BAABBI010000001.1"/>
</dbReference>
<name>A0ABP7H4L8_9FLAO</name>
<gene>
    <name evidence="2" type="ORF">GCM10022271_15710</name>
</gene>
<accession>A0ABP7H4L8</accession>
<protein>
    <recommendedName>
        <fullName evidence="4">Acyltransferase 3 domain-containing protein</fullName>
    </recommendedName>
</protein>
<keyword evidence="3" id="KW-1185">Reference proteome</keyword>
<evidence type="ECO:0008006" key="4">
    <source>
        <dbReference type="Google" id="ProtNLM"/>
    </source>
</evidence>
<dbReference type="InterPro" id="IPR050879">
    <property type="entry name" value="Acyltransferase_3"/>
</dbReference>
<comment type="caution">
    <text evidence="2">The sequence shown here is derived from an EMBL/GenBank/DDBJ whole genome shotgun (WGS) entry which is preliminary data.</text>
</comment>
<evidence type="ECO:0000313" key="2">
    <source>
        <dbReference type="EMBL" id="GAA3784219.1"/>
    </source>
</evidence>
<feature type="transmembrane region" description="Helical" evidence="1">
    <location>
        <begin position="106"/>
        <end position="123"/>
    </location>
</feature>
<keyword evidence="1" id="KW-0812">Transmembrane</keyword>
<organism evidence="2 3">
    <name type="scientific">Corallibacter vietnamensis</name>
    <dbReference type="NCBI Taxonomy" id="904130"/>
    <lineage>
        <taxon>Bacteria</taxon>
        <taxon>Pseudomonadati</taxon>
        <taxon>Bacteroidota</taxon>
        <taxon>Flavobacteriia</taxon>
        <taxon>Flavobacteriales</taxon>
        <taxon>Flavobacteriaceae</taxon>
        <taxon>Corallibacter</taxon>
    </lineage>
</organism>